<dbReference type="InterPro" id="IPR042242">
    <property type="entry name" value="RecO_C"/>
</dbReference>
<dbReference type="SUPFAM" id="SSF50249">
    <property type="entry name" value="Nucleic acid-binding proteins"/>
    <property type="match status" value="1"/>
</dbReference>
<name>A0ABV6C8Y4_9GAMM</name>
<evidence type="ECO:0000256" key="7">
    <source>
        <dbReference type="ARBA" id="ARBA00033409"/>
    </source>
</evidence>
<accession>A0ABV6C8Y4</accession>
<keyword evidence="11" id="KW-1185">Reference proteome</keyword>
<evidence type="ECO:0000256" key="6">
    <source>
        <dbReference type="ARBA" id="ARBA00023204"/>
    </source>
</evidence>
<dbReference type="Gene3D" id="2.40.50.140">
    <property type="entry name" value="Nucleic acid-binding proteins"/>
    <property type="match status" value="1"/>
</dbReference>
<dbReference type="RefSeq" id="WP_385876533.1">
    <property type="nucleotide sequence ID" value="NZ_JBHLXE010000048.1"/>
</dbReference>
<dbReference type="Proteomes" id="UP001589758">
    <property type="component" value="Unassembled WGS sequence"/>
</dbReference>
<evidence type="ECO:0000256" key="8">
    <source>
        <dbReference type="HAMAP-Rule" id="MF_00201"/>
    </source>
</evidence>
<dbReference type="NCBIfam" id="TIGR00613">
    <property type="entry name" value="reco"/>
    <property type="match status" value="1"/>
</dbReference>
<dbReference type="PANTHER" id="PTHR33991">
    <property type="entry name" value="DNA REPAIR PROTEIN RECO"/>
    <property type="match status" value="1"/>
</dbReference>
<dbReference type="SUPFAM" id="SSF57863">
    <property type="entry name" value="ArfGap/RecO-like zinc finger"/>
    <property type="match status" value="1"/>
</dbReference>
<dbReference type="PANTHER" id="PTHR33991:SF1">
    <property type="entry name" value="DNA REPAIR PROTEIN RECO"/>
    <property type="match status" value="1"/>
</dbReference>
<dbReference type="Gene3D" id="1.20.1440.120">
    <property type="entry name" value="Recombination protein O, C-terminal domain"/>
    <property type="match status" value="1"/>
</dbReference>
<comment type="function">
    <text evidence="1 8">Involved in DNA repair and RecF pathway recombination.</text>
</comment>
<organism evidence="10 11">
    <name type="scientific">Thorsellia kenyensis</name>
    <dbReference type="NCBI Taxonomy" id="1549888"/>
    <lineage>
        <taxon>Bacteria</taxon>
        <taxon>Pseudomonadati</taxon>
        <taxon>Pseudomonadota</taxon>
        <taxon>Gammaproteobacteria</taxon>
        <taxon>Enterobacterales</taxon>
        <taxon>Thorselliaceae</taxon>
        <taxon>Thorsellia</taxon>
    </lineage>
</organism>
<evidence type="ECO:0000259" key="9">
    <source>
        <dbReference type="Pfam" id="PF11967"/>
    </source>
</evidence>
<feature type="domain" description="DNA replication/recombination mediator RecO N-terminal" evidence="9">
    <location>
        <begin position="12"/>
        <end position="83"/>
    </location>
</feature>
<gene>
    <name evidence="8 10" type="primary">recO</name>
    <name evidence="10" type="ORF">ACFFIT_04890</name>
</gene>
<protein>
    <recommendedName>
        <fullName evidence="3 8">DNA repair protein RecO</fullName>
    </recommendedName>
    <alternativeName>
        <fullName evidence="7 8">Recombination protein O</fullName>
    </alternativeName>
</protein>
<reference evidence="10 11" key="1">
    <citation type="submission" date="2024-09" db="EMBL/GenBank/DDBJ databases">
        <authorList>
            <person name="Sun Q."/>
            <person name="Mori K."/>
        </authorList>
    </citation>
    <scope>NUCLEOTIDE SEQUENCE [LARGE SCALE GENOMIC DNA]</scope>
    <source>
        <strain evidence="10 11">CCM 8545</strain>
    </source>
</reference>
<evidence type="ECO:0000256" key="2">
    <source>
        <dbReference type="ARBA" id="ARBA00007452"/>
    </source>
</evidence>
<evidence type="ECO:0000256" key="1">
    <source>
        <dbReference type="ARBA" id="ARBA00003065"/>
    </source>
</evidence>
<evidence type="ECO:0000256" key="4">
    <source>
        <dbReference type="ARBA" id="ARBA00022763"/>
    </source>
</evidence>
<keyword evidence="6 8" id="KW-0234">DNA repair</keyword>
<evidence type="ECO:0000256" key="3">
    <source>
        <dbReference type="ARBA" id="ARBA00021310"/>
    </source>
</evidence>
<keyword evidence="4 8" id="KW-0227">DNA damage</keyword>
<dbReference type="HAMAP" id="MF_00201">
    <property type="entry name" value="RecO"/>
    <property type="match status" value="1"/>
</dbReference>
<dbReference type="Pfam" id="PF02565">
    <property type="entry name" value="RecO_C"/>
    <property type="match status" value="1"/>
</dbReference>
<dbReference type="InterPro" id="IPR022572">
    <property type="entry name" value="DNA_rep/recomb_RecO_N"/>
</dbReference>
<evidence type="ECO:0000313" key="10">
    <source>
        <dbReference type="EMBL" id="MFC0179432.1"/>
    </source>
</evidence>
<comment type="similarity">
    <text evidence="2 8">Belongs to the RecO family.</text>
</comment>
<proteinExistence type="inferred from homology"/>
<dbReference type="InterPro" id="IPR003717">
    <property type="entry name" value="RecO"/>
</dbReference>
<dbReference type="InterPro" id="IPR037278">
    <property type="entry name" value="ARFGAP/RecO"/>
</dbReference>
<evidence type="ECO:0000313" key="11">
    <source>
        <dbReference type="Proteomes" id="UP001589758"/>
    </source>
</evidence>
<keyword evidence="5 8" id="KW-0233">DNA recombination</keyword>
<dbReference type="InterPro" id="IPR012340">
    <property type="entry name" value="NA-bd_OB-fold"/>
</dbReference>
<dbReference type="EMBL" id="JBHLXE010000048">
    <property type="protein sequence ID" value="MFC0179432.1"/>
    <property type="molecule type" value="Genomic_DNA"/>
</dbReference>
<comment type="caution">
    <text evidence="10">The sequence shown here is derived from an EMBL/GenBank/DDBJ whole genome shotgun (WGS) entry which is preliminary data.</text>
</comment>
<sequence>MSKEQNVASQWQRAFVLHGRPYSESSLIVSLFCEKQGAITAIAKGARTKRSAQKAYLQPFTPLLVKFLGKGEVKTLVAVEPISLTLPLSNTYLYSGIYLNELIQRVLESEVDCTLLYSEYLLAIQSLASQELSIEAVLRRFELILLKHLGYSVDFFHCAGSGQKIATDMTYIYYPEKGFVASMMNNKNVFLGQYILAMGHLDFLDKETLNCAKQFTRIALKPYVGSKPFKSRELFSQILPR</sequence>
<dbReference type="Pfam" id="PF11967">
    <property type="entry name" value="RecO_N"/>
    <property type="match status" value="1"/>
</dbReference>
<evidence type="ECO:0000256" key="5">
    <source>
        <dbReference type="ARBA" id="ARBA00023172"/>
    </source>
</evidence>